<dbReference type="Proteomes" id="UP001595533">
    <property type="component" value="Unassembled WGS sequence"/>
</dbReference>
<evidence type="ECO:0000256" key="2">
    <source>
        <dbReference type="ARBA" id="ARBA00003906"/>
    </source>
</evidence>
<protein>
    <recommendedName>
        <fullName evidence="3">3-methyl-2-oxobutanoate dehydrogenase (2-methylpropanoyl-transferring)</fullName>
        <ecNumber evidence="3">1.2.4.4</ecNumber>
    </recommendedName>
</protein>
<dbReference type="Pfam" id="PF00676">
    <property type="entry name" value="E1_dh"/>
    <property type="match status" value="1"/>
</dbReference>
<dbReference type="Gene3D" id="3.40.50.920">
    <property type="match status" value="1"/>
</dbReference>
<dbReference type="InterPro" id="IPR033248">
    <property type="entry name" value="Transketolase_C"/>
</dbReference>
<dbReference type="Gene3D" id="3.40.50.970">
    <property type="match status" value="2"/>
</dbReference>
<evidence type="ECO:0000256" key="3">
    <source>
        <dbReference type="ARBA" id="ARBA00012277"/>
    </source>
</evidence>
<evidence type="ECO:0000256" key="5">
    <source>
        <dbReference type="ARBA" id="ARBA00023052"/>
    </source>
</evidence>
<evidence type="ECO:0000313" key="7">
    <source>
        <dbReference type="EMBL" id="MFC3195640.1"/>
    </source>
</evidence>
<name>A0ABV7JFH7_9GAMM</name>
<comment type="caution">
    <text evidence="7">The sequence shown here is derived from an EMBL/GenBank/DDBJ whole genome shotgun (WGS) entry which is preliminary data.</text>
</comment>
<evidence type="ECO:0000256" key="4">
    <source>
        <dbReference type="ARBA" id="ARBA00023002"/>
    </source>
</evidence>
<dbReference type="Pfam" id="PF02779">
    <property type="entry name" value="Transket_pyr"/>
    <property type="match status" value="1"/>
</dbReference>
<dbReference type="RefSeq" id="WP_077412297.1">
    <property type="nucleotide sequence ID" value="NZ_JBHRTS010000009.1"/>
</dbReference>
<dbReference type="InterPro" id="IPR009014">
    <property type="entry name" value="Transketo_C/PFOR_II"/>
</dbReference>
<dbReference type="PANTHER" id="PTHR42980:SF1">
    <property type="entry name" value="2-OXOISOVALERATE DEHYDROGENASE SUBUNIT BETA, MITOCHONDRIAL"/>
    <property type="match status" value="1"/>
</dbReference>
<gene>
    <name evidence="7" type="ORF">ACFODZ_15405</name>
</gene>
<sequence>MSTGQSKVINRAEVVDRNFIEYVQQYQPVEPKQSLSANGLTPALFMQLFESQIRSRQLDLMARILKLENKVFYTIGSSGHEGNVLLGNLVRHTDPAFLHYRSGGLMMERSRQVPDIDPIWDTCLSFAACEDDPASGGRHKVWGSKPLWVIPQTSTIASHLPKAVGCALGIELGQRNQTGLPVPDDAIVLCNFGDASSNHSTAQGAFNAASWSAFQGLKTPVLFVCEDNGIGISVKTPENWISENFKYRPGLQYFYADGLDLENGFQQVKRAVDFCRQERKPVFLHLKTTRLMGHAGTDFEVDYRNIKELEACEAMDPLLSSAASAMNHGLMSAEAIITLYQDIHRECMDKANKAHQKNRLTTLQEVMAPLAPTDRDKVHLEAARTGAQDERIAVFGSPKALPENQPDKHMAIQINRGLQDLLMKYPETIMFGEDVAQKGGVYTITKQLYKKFGAKRIFNTLLDEQTILGLAQGYATMGMLPVPEIQYLAYFHNACDQIRGEASSLQFFSNGQFSNPMVVRIAGLGYQKGFGGHFHNDNSIAAIRDIPGVVVACPSRGDDAVKMMRTLVALSKVNHRVSLFIEPIALYMQKDLYDEGDGLWNKPYPAPEEYAPLGSPRVYNAQAEDVLIITYGNGVLMSLRAARRYQNQSHAQVKVMDLRWLQPLNAKAIKKHAEKFARIIIVDEGRRSACVGEGVVTILAEQNIRPTYLKLITGADCFTPLADAAKLVLPDEQLIFKTLINSEE</sequence>
<reference evidence="8" key="1">
    <citation type="journal article" date="2019" name="Int. J. Syst. Evol. Microbiol.">
        <title>The Global Catalogue of Microorganisms (GCM) 10K type strain sequencing project: providing services to taxonomists for standard genome sequencing and annotation.</title>
        <authorList>
            <consortium name="The Broad Institute Genomics Platform"/>
            <consortium name="The Broad Institute Genome Sequencing Center for Infectious Disease"/>
            <person name="Wu L."/>
            <person name="Ma J."/>
        </authorList>
    </citation>
    <scope>NUCLEOTIDE SEQUENCE [LARGE SCALE GENOMIC DNA]</scope>
    <source>
        <strain evidence="8">KCTC 42953</strain>
    </source>
</reference>
<comment type="cofactor">
    <cofactor evidence="1">
        <name>thiamine diphosphate</name>
        <dbReference type="ChEBI" id="CHEBI:58937"/>
    </cofactor>
</comment>
<evidence type="ECO:0000259" key="6">
    <source>
        <dbReference type="SMART" id="SM00861"/>
    </source>
</evidence>
<dbReference type="EC" id="1.2.4.4" evidence="3"/>
<evidence type="ECO:0000256" key="1">
    <source>
        <dbReference type="ARBA" id="ARBA00001964"/>
    </source>
</evidence>
<comment type="function">
    <text evidence="2">E1 component of the 2-oxoglutarate dehydrogenase (OGDH) complex which catalyzes the decarboxylation of 2-oxoglutarate, the first step in the conversion of 2-oxoglutarate to succinyl-CoA and CO(2).</text>
</comment>
<dbReference type="InterPro" id="IPR029061">
    <property type="entry name" value="THDP-binding"/>
</dbReference>
<dbReference type="EMBL" id="JBHRTS010000009">
    <property type="protein sequence ID" value="MFC3195640.1"/>
    <property type="molecule type" value="Genomic_DNA"/>
</dbReference>
<evidence type="ECO:0000313" key="8">
    <source>
        <dbReference type="Proteomes" id="UP001595533"/>
    </source>
</evidence>
<dbReference type="InterPro" id="IPR001017">
    <property type="entry name" value="DH_E1"/>
</dbReference>
<dbReference type="PANTHER" id="PTHR42980">
    <property type="entry name" value="2-OXOISOVALERATE DEHYDROGENASE SUBUNIT BETA-RELATED"/>
    <property type="match status" value="1"/>
</dbReference>
<keyword evidence="4" id="KW-0560">Oxidoreductase</keyword>
<keyword evidence="8" id="KW-1185">Reference proteome</keyword>
<dbReference type="Pfam" id="PF02780">
    <property type="entry name" value="Transketolase_C"/>
    <property type="match status" value="1"/>
</dbReference>
<organism evidence="7 8">
    <name type="scientific">Marinicella sediminis</name>
    <dbReference type="NCBI Taxonomy" id="1792834"/>
    <lineage>
        <taxon>Bacteria</taxon>
        <taxon>Pseudomonadati</taxon>
        <taxon>Pseudomonadota</taxon>
        <taxon>Gammaproteobacteria</taxon>
        <taxon>Lysobacterales</taxon>
        <taxon>Marinicellaceae</taxon>
        <taxon>Marinicella</taxon>
    </lineage>
</organism>
<dbReference type="SUPFAM" id="SSF52922">
    <property type="entry name" value="TK C-terminal domain-like"/>
    <property type="match status" value="1"/>
</dbReference>
<keyword evidence="5" id="KW-0786">Thiamine pyrophosphate</keyword>
<dbReference type="InterPro" id="IPR005475">
    <property type="entry name" value="Transketolase-like_Pyr-bd"/>
</dbReference>
<dbReference type="SUPFAM" id="SSF52518">
    <property type="entry name" value="Thiamin diphosphate-binding fold (THDP-binding)"/>
    <property type="match status" value="2"/>
</dbReference>
<dbReference type="SMART" id="SM00861">
    <property type="entry name" value="Transket_pyr"/>
    <property type="match status" value="1"/>
</dbReference>
<feature type="domain" description="Transketolase-like pyrimidine-binding" evidence="6">
    <location>
        <begin position="408"/>
        <end position="589"/>
    </location>
</feature>
<proteinExistence type="predicted"/>
<accession>A0ABV7JFH7</accession>